<dbReference type="GO" id="GO:0003677">
    <property type="term" value="F:DNA binding"/>
    <property type="evidence" value="ECO:0007669"/>
    <property type="project" value="UniProtKB-KW"/>
</dbReference>
<keyword evidence="1" id="KW-0238">DNA-binding</keyword>
<dbReference type="PANTHER" id="PTHR30204">
    <property type="entry name" value="REDOX-CYCLING DRUG-SENSING TRANSCRIPTIONAL ACTIVATOR SOXR"/>
    <property type="match status" value="1"/>
</dbReference>
<proteinExistence type="predicted"/>
<evidence type="ECO:0000256" key="1">
    <source>
        <dbReference type="ARBA" id="ARBA00023125"/>
    </source>
</evidence>
<dbReference type="CDD" id="cd01109">
    <property type="entry name" value="HTH_YyaN"/>
    <property type="match status" value="1"/>
</dbReference>
<dbReference type="EMBL" id="LR594035">
    <property type="protein sequence ID" value="VTS27808.1"/>
    <property type="molecule type" value="Genomic_DNA"/>
</dbReference>
<dbReference type="GO" id="GO:0003700">
    <property type="term" value="F:DNA-binding transcription factor activity"/>
    <property type="evidence" value="ECO:0007669"/>
    <property type="project" value="InterPro"/>
</dbReference>
<dbReference type="PRINTS" id="PR00040">
    <property type="entry name" value="HTHMERR"/>
</dbReference>
<dbReference type="PANTHER" id="PTHR30204:SF98">
    <property type="entry name" value="HTH-TYPE TRANSCRIPTIONAL REGULATOR ADHR"/>
    <property type="match status" value="1"/>
</dbReference>
<dbReference type="InterPro" id="IPR047057">
    <property type="entry name" value="MerR_fam"/>
</dbReference>
<evidence type="ECO:0000256" key="2">
    <source>
        <dbReference type="SAM" id="Coils"/>
    </source>
</evidence>
<reference evidence="4 5" key="1">
    <citation type="submission" date="2019-05" db="EMBL/GenBank/DDBJ databases">
        <authorList>
            <consortium name="Pathogen Informatics"/>
        </authorList>
    </citation>
    <scope>NUCLEOTIDE SEQUENCE [LARGE SCALE GENOMIC DNA]</scope>
    <source>
        <strain evidence="4 5">NCTC5385</strain>
    </source>
</reference>
<gene>
    <name evidence="4" type="primary">adhR</name>
    <name evidence="4" type="ORF">NCTC5385_01348</name>
</gene>
<dbReference type="NCBIfam" id="NF041849">
    <property type="entry name" value="trans_regNmlR"/>
    <property type="match status" value="1"/>
</dbReference>
<feature type="domain" description="HTH merR-type" evidence="3">
    <location>
        <begin position="1"/>
        <end position="69"/>
    </location>
</feature>
<dbReference type="RefSeq" id="WP_138068583.1">
    <property type="nucleotide sequence ID" value="NZ_LR594035.1"/>
</dbReference>
<evidence type="ECO:0000313" key="5">
    <source>
        <dbReference type="Proteomes" id="UP000304914"/>
    </source>
</evidence>
<dbReference type="SUPFAM" id="SSF46955">
    <property type="entry name" value="Putative DNA-binding domain"/>
    <property type="match status" value="1"/>
</dbReference>
<dbReference type="Proteomes" id="UP000304914">
    <property type="component" value="Chromosome"/>
</dbReference>
<name>A0A4U9YLT6_9STRE</name>
<keyword evidence="2" id="KW-0175">Coiled coil</keyword>
<dbReference type="PROSITE" id="PS50937">
    <property type="entry name" value="HTH_MERR_2"/>
    <property type="match status" value="1"/>
</dbReference>
<feature type="coiled-coil region" evidence="2">
    <location>
        <begin position="74"/>
        <end position="115"/>
    </location>
</feature>
<dbReference type="Gene3D" id="1.10.1660.10">
    <property type="match status" value="1"/>
</dbReference>
<evidence type="ECO:0000313" key="4">
    <source>
        <dbReference type="EMBL" id="VTS27808.1"/>
    </source>
</evidence>
<sequence>MHIKKVSNLTGVSADTIRYYERIGLIPAVARSESGIRNFSEHDVNVLEFVRFFRGAGVSVESLIDYISLVEQGDATIEARLSILQEEKEALEGRIDTLQKALDRLNHKIENYHNKVVPREHELFDKGESEG</sequence>
<dbReference type="InterPro" id="IPR009061">
    <property type="entry name" value="DNA-bd_dom_put_sf"/>
</dbReference>
<dbReference type="Pfam" id="PF13411">
    <property type="entry name" value="MerR_1"/>
    <property type="match status" value="1"/>
</dbReference>
<organism evidence="4 5">
    <name type="scientific">Streptococcus pseudoporcinus</name>
    <dbReference type="NCBI Taxonomy" id="361101"/>
    <lineage>
        <taxon>Bacteria</taxon>
        <taxon>Bacillati</taxon>
        <taxon>Bacillota</taxon>
        <taxon>Bacilli</taxon>
        <taxon>Lactobacillales</taxon>
        <taxon>Streptococcaceae</taxon>
        <taxon>Streptococcus</taxon>
    </lineage>
</organism>
<dbReference type="SMART" id="SM00422">
    <property type="entry name" value="HTH_MERR"/>
    <property type="match status" value="1"/>
</dbReference>
<protein>
    <submittedName>
        <fullName evidence="4">MerR family regulatory protein</fullName>
    </submittedName>
</protein>
<dbReference type="InterPro" id="IPR000551">
    <property type="entry name" value="MerR-type_HTH_dom"/>
</dbReference>
<dbReference type="AlphaFoldDB" id="A0A4U9YLT6"/>
<evidence type="ECO:0000259" key="3">
    <source>
        <dbReference type="PROSITE" id="PS50937"/>
    </source>
</evidence>
<accession>A0A4U9YLT6</accession>